<accession>A0A919PX96</accession>
<sequence>MARAKLTSVKSPRILTLTALLTLAASPALAGCGSDTPSSDDGAGKGNGSSQTATNTFEVKDDVSVVEVDSAGGAITVKVGAGPTIKVTETSTFKADKPGRKQSVDGGELVLTSTGCKSGDCSIAYTVEIPSTLTVRLDSAGGTIALTGLTGLIDVSTDGGALTGAGLAPPELTARTGGGAVDLAVTQAPDRIDVDSGGGDVKLTLTKDGYAVAAELDGGTQTGTVQSDAASLHKVHVATGGGDLSFNR</sequence>
<feature type="chain" id="PRO_5037939367" description="Adhesin domain-containing protein" evidence="2">
    <location>
        <begin position="31"/>
        <end position="248"/>
    </location>
</feature>
<evidence type="ECO:0000313" key="3">
    <source>
        <dbReference type="EMBL" id="GIG51362.1"/>
    </source>
</evidence>
<feature type="signal peptide" evidence="2">
    <location>
        <begin position="1"/>
        <end position="30"/>
    </location>
</feature>
<evidence type="ECO:0000256" key="2">
    <source>
        <dbReference type="SAM" id="SignalP"/>
    </source>
</evidence>
<dbReference type="EMBL" id="BONQ01000154">
    <property type="protein sequence ID" value="GIG51362.1"/>
    <property type="molecule type" value="Genomic_DNA"/>
</dbReference>
<evidence type="ECO:0000313" key="4">
    <source>
        <dbReference type="Proteomes" id="UP000660611"/>
    </source>
</evidence>
<dbReference type="PROSITE" id="PS51257">
    <property type="entry name" value="PROKAR_LIPOPROTEIN"/>
    <property type="match status" value="1"/>
</dbReference>
<evidence type="ECO:0000256" key="1">
    <source>
        <dbReference type="SAM" id="MobiDB-lite"/>
    </source>
</evidence>
<feature type="region of interest" description="Disordered" evidence="1">
    <location>
        <begin position="32"/>
        <end position="54"/>
    </location>
</feature>
<dbReference type="Proteomes" id="UP000660611">
    <property type="component" value="Unassembled WGS sequence"/>
</dbReference>
<evidence type="ECO:0008006" key="5">
    <source>
        <dbReference type="Google" id="ProtNLM"/>
    </source>
</evidence>
<proteinExistence type="predicted"/>
<gene>
    <name evidence="3" type="ORF">Dsi01nite_094030</name>
</gene>
<reference evidence="3" key="1">
    <citation type="submission" date="2021-01" db="EMBL/GenBank/DDBJ databases">
        <title>Whole genome shotgun sequence of Dactylosporangium siamense NBRC 106093.</title>
        <authorList>
            <person name="Komaki H."/>
            <person name="Tamura T."/>
        </authorList>
    </citation>
    <scope>NUCLEOTIDE SEQUENCE</scope>
    <source>
        <strain evidence="3">NBRC 106093</strain>
    </source>
</reference>
<keyword evidence="4" id="KW-1185">Reference proteome</keyword>
<dbReference type="AlphaFoldDB" id="A0A919PX96"/>
<protein>
    <recommendedName>
        <fullName evidence="5">Adhesin domain-containing protein</fullName>
    </recommendedName>
</protein>
<organism evidence="3 4">
    <name type="scientific">Dactylosporangium siamense</name>
    <dbReference type="NCBI Taxonomy" id="685454"/>
    <lineage>
        <taxon>Bacteria</taxon>
        <taxon>Bacillati</taxon>
        <taxon>Actinomycetota</taxon>
        <taxon>Actinomycetes</taxon>
        <taxon>Micromonosporales</taxon>
        <taxon>Micromonosporaceae</taxon>
        <taxon>Dactylosporangium</taxon>
    </lineage>
</organism>
<name>A0A919PX96_9ACTN</name>
<comment type="caution">
    <text evidence="3">The sequence shown here is derived from an EMBL/GenBank/DDBJ whole genome shotgun (WGS) entry which is preliminary data.</text>
</comment>
<keyword evidence="2" id="KW-0732">Signal</keyword>